<sequence>MNTSQPALMSEFQQVISEKNDNFVGRSFVFTAVNEFLHRQNRGYFTIVGEPGSGKSAILAKYVRENPQVVYYNAQLEGKNRVEEFLKCVCTQLVEWLHNPRTPPQLSPQAGREKDKDFPDNATEGGWFLSLLLQKISDKLQPNQRLIIAIDGLDSIDSKSQPPGTNLFYLPRYLPEGVYFLLTRRPFLREKSGLLIETPSQRLDLAEYPEQNRWDVGVYIERNLTSLTPCGLGEGSNFMYVSQIISAINEGFNTEPLESDRLPPSLEAYYQQHWQKMQRNGLSALKLAVVQTLTQQGKGQVTKSAIAEIIDEDEYEVEEVLENWYEFLHFQQVNGEILYSFYHFSFCNWLGQQVR</sequence>
<dbReference type="EMBL" id="JAHHGZ010000005">
    <property type="protein sequence ID" value="MBW4666959.1"/>
    <property type="molecule type" value="Genomic_DNA"/>
</dbReference>
<keyword evidence="2" id="KW-0067">ATP-binding</keyword>
<proteinExistence type="predicted"/>
<dbReference type="Gene3D" id="3.40.50.300">
    <property type="entry name" value="P-loop containing nucleotide triphosphate hydrolases"/>
    <property type="match status" value="1"/>
</dbReference>
<dbReference type="GO" id="GO:0003720">
    <property type="term" value="F:telomerase activity"/>
    <property type="evidence" value="ECO:0007669"/>
    <property type="project" value="TreeGrafter"/>
</dbReference>
<evidence type="ECO:0000313" key="3">
    <source>
        <dbReference type="Proteomes" id="UP000729701"/>
    </source>
</evidence>
<comment type="caution">
    <text evidence="2">The sequence shown here is derived from an EMBL/GenBank/DDBJ whole genome shotgun (WGS) entry which is preliminary data.</text>
</comment>
<dbReference type="PANTHER" id="PTHR44791:SF1">
    <property type="entry name" value="TELOMERASE PROTEIN COMPONENT 1"/>
    <property type="match status" value="1"/>
</dbReference>
<dbReference type="Pfam" id="PF13191">
    <property type="entry name" value="AAA_16"/>
    <property type="match status" value="1"/>
</dbReference>
<dbReference type="AlphaFoldDB" id="A0A951URL4"/>
<organism evidence="2 3">
    <name type="scientific">Cyanomargarita calcarea GSE-NOS-MK-12-04C</name>
    <dbReference type="NCBI Taxonomy" id="2839659"/>
    <lineage>
        <taxon>Bacteria</taxon>
        <taxon>Bacillati</taxon>
        <taxon>Cyanobacteriota</taxon>
        <taxon>Cyanophyceae</taxon>
        <taxon>Nostocales</taxon>
        <taxon>Cyanomargaritaceae</taxon>
        <taxon>Cyanomargarita</taxon>
    </lineage>
</organism>
<dbReference type="PANTHER" id="PTHR44791">
    <property type="entry name" value="TELOMERASE PROTEIN COMPONENT 1 TEP1"/>
    <property type="match status" value="1"/>
</dbReference>
<name>A0A951URL4_9CYAN</name>
<protein>
    <submittedName>
        <fullName evidence="2">ATP-binding protein</fullName>
    </submittedName>
</protein>
<evidence type="ECO:0000259" key="1">
    <source>
        <dbReference type="Pfam" id="PF13191"/>
    </source>
</evidence>
<dbReference type="SUPFAM" id="SSF52540">
    <property type="entry name" value="P-loop containing nucleoside triphosphate hydrolases"/>
    <property type="match status" value="1"/>
</dbReference>
<reference evidence="2" key="2">
    <citation type="journal article" date="2022" name="Microbiol. Resour. Announc.">
        <title>Metagenome Sequencing to Explore Phylogenomics of Terrestrial Cyanobacteria.</title>
        <authorList>
            <person name="Ward R.D."/>
            <person name="Stajich J.E."/>
            <person name="Johansen J.R."/>
            <person name="Huntemann M."/>
            <person name="Clum A."/>
            <person name="Foster B."/>
            <person name="Foster B."/>
            <person name="Roux S."/>
            <person name="Palaniappan K."/>
            <person name="Varghese N."/>
            <person name="Mukherjee S."/>
            <person name="Reddy T.B.K."/>
            <person name="Daum C."/>
            <person name="Copeland A."/>
            <person name="Chen I.A."/>
            <person name="Ivanova N.N."/>
            <person name="Kyrpides N.C."/>
            <person name="Shapiro N."/>
            <person name="Eloe-Fadrosh E.A."/>
            <person name="Pietrasiak N."/>
        </authorList>
    </citation>
    <scope>NUCLEOTIDE SEQUENCE</scope>
    <source>
        <strain evidence="2">GSE-NOS-MK-12-04C</strain>
    </source>
</reference>
<dbReference type="InterPro" id="IPR041664">
    <property type="entry name" value="AAA_16"/>
</dbReference>
<gene>
    <name evidence="2" type="ORF">KME60_05820</name>
</gene>
<keyword evidence="2" id="KW-0547">Nucleotide-binding</keyword>
<dbReference type="GO" id="GO:0070034">
    <property type="term" value="F:telomerase RNA binding"/>
    <property type="evidence" value="ECO:0007669"/>
    <property type="project" value="TreeGrafter"/>
</dbReference>
<dbReference type="InterPro" id="IPR052652">
    <property type="entry name" value="Telomerase_Complex_Comp"/>
</dbReference>
<dbReference type="InterPro" id="IPR027417">
    <property type="entry name" value="P-loop_NTPase"/>
</dbReference>
<dbReference type="GO" id="GO:0005524">
    <property type="term" value="F:ATP binding"/>
    <property type="evidence" value="ECO:0007669"/>
    <property type="project" value="UniProtKB-KW"/>
</dbReference>
<accession>A0A951URL4</accession>
<dbReference type="Proteomes" id="UP000729701">
    <property type="component" value="Unassembled WGS sequence"/>
</dbReference>
<evidence type="ECO:0000313" key="2">
    <source>
        <dbReference type="EMBL" id="MBW4666959.1"/>
    </source>
</evidence>
<dbReference type="GO" id="GO:0000722">
    <property type="term" value="P:telomere maintenance via recombination"/>
    <property type="evidence" value="ECO:0007669"/>
    <property type="project" value="TreeGrafter"/>
</dbReference>
<feature type="domain" description="Orc1-like AAA ATPase" evidence="1">
    <location>
        <begin position="22"/>
        <end position="162"/>
    </location>
</feature>
<reference evidence="2" key="1">
    <citation type="submission" date="2021-05" db="EMBL/GenBank/DDBJ databases">
        <authorList>
            <person name="Pietrasiak N."/>
            <person name="Ward R."/>
            <person name="Stajich J.E."/>
            <person name="Kurbessoian T."/>
        </authorList>
    </citation>
    <scope>NUCLEOTIDE SEQUENCE</scope>
    <source>
        <strain evidence="2">GSE-NOS-MK-12-04C</strain>
    </source>
</reference>